<sequence>MFAGLRWKTGTDWESYFDSFYYFSEDYAVNFEPGFVVFLATIRDFTSEYTVFLLILSFLCISLKFIFFLKYHKETFFTLVFLYLCYYFADIFAVRQNLAISLTLFSTWFIITKKPVLFLLFVGLAASIHTSSLLYFFAYYIYWKKFTDKSFYYIIFFSIFLGLIGFGNIVLDLLLKALGLEGFVGEKINNYLSNDSEGLNTNSNLLVLYIMGIVKRLILIPLFLYVKNKSQGRFVYFQGYLNLYIVGNIIYFLFAKDLAIFARASVPFLIFEIFLISYVLLYYKAHKKKMIFAFVLMTLFSWARFSALINSYYDLYVPYNSIFDKKIERNV</sequence>
<evidence type="ECO:0000313" key="3">
    <source>
        <dbReference type="Proteomes" id="UP000722625"/>
    </source>
</evidence>
<protein>
    <submittedName>
        <fullName evidence="2">EpsG family protein</fullName>
    </submittedName>
</protein>
<accession>A0ABS5PCA0</accession>
<keyword evidence="1" id="KW-0812">Transmembrane</keyword>
<feature type="transmembrane region" description="Helical" evidence="1">
    <location>
        <begin position="116"/>
        <end position="139"/>
    </location>
</feature>
<feature type="transmembrane region" description="Helical" evidence="1">
    <location>
        <begin position="290"/>
        <end position="313"/>
    </location>
</feature>
<feature type="transmembrane region" description="Helical" evidence="1">
    <location>
        <begin position="49"/>
        <end position="69"/>
    </location>
</feature>
<proteinExistence type="predicted"/>
<keyword evidence="1" id="KW-0472">Membrane</keyword>
<keyword evidence="3" id="KW-1185">Reference proteome</keyword>
<keyword evidence="1" id="KW-1133">Transmembrane helix</keyword>
<feature type="transmembrane region" description="Helical" evidence="1">
    <location>
        <begin position="206"/>
        <end position="226"/>
    </location>
</feature>
<evidence type="ECO:0000313" key="2">
    <source>
        <dbReference type="EMBL" id="MBS7231922.1"/>
    </source>
</evidence>
<dbReference type="Proteomes" id="UP000722625">
    <property type="component" value="Unassembled WGS sequence"/>
</dbReference>
<feature type="transmembrane region" description="Helical" evidence="1">
    <location>
        <begin position="233"/>
        <end position="254"/>
    </location>
</feature>
<dbReference type="EMBL" id="JAGYVZ010000011">
    <property type="protein sequence ID" value="MBS7231922.1"/>
    <property type="molecule type" value="Genomic_DNA"/>
</dbReference>
<organism evidence="2 3">
    <name type="scientific">Flavobacterium psychroterrae</name>
    <dbReference type="NCBI Taxonomy" id="2133767"/>
    <lineage>
        <taxon>Bacteria</taxon>
        <taxon>Pseudomonadati</taxon>
        <taxon>Bacteroidota</taxon>
        <taxon>Flavobacteriia</taxon>
        <taxon>Flavobacteriales</taxon>
        <taxon>Flavobacteriaceae</taxon>
        <taxon>Flavobacterium</taxon>
    </lineage>
</organism>
<feature type="transmembrane region" description="Helical" evidence="1">
    <location>
        <begin position="260"/>
        <end position="283"/>
    </location>
</feature>
<feature type="transmembrane region" description="Helical" evidence="1">
    <location>
        <begin position="76"/>
        <end position="96"/>
    </location>
</feature>
<dbReference type="Pfam" id="PF14897">
    <property type="entry name" value="EpsG"/>
    <property type="match status" value="1"/>
</dbReference>
<reference evidence="2 3" key="1">
    <citation type="journal article" date="2018" name="Int. J. Syst. Evol. Microbiol.">
        <title>Flavobacterium chryseum sp. nov. and Flavobacterium psychroterrae sp. nov., novel environmental bacteria isolated from Antarctica.</title>
        <authorList>
            <person name="Kralova S."/>
            <person name="Svec P."/>
            <person name="Busse H.J."/>
            <person name="Stankova E."/>
            <person name="Vaczi P."/>
            <person name="Sedlacek I."/>
        </authorList>
    </citation>
    <scope>NUCLEOTIDE SEQUENCE [LARGE SCALE GENOMIC DNA]</scope>
    <source>
        <strain evidence="2 3">CCM 8827</strain>
    </source>
</reference>
<feature type="transmembrane region" description="Helical" evidence="1">
    <location>
        <begin position="151"/>
        <end position="171"/>
    </location>
</feature>
<dbReference type="InterPro" id="IPR049458">
    <property type="entry name" value="EpsG-like"/>
</dbReference>
<gene>
    <name evidence="2" type="ORF">KHA90_12900</name>
</gene>
<evidence type="ECO:0000256" key="1">
    <source>
        <dbReference type="SAM" id="Phobius"/>
    </source>
</evidence>
<comment type="caution">
    <text evidence="2">The sequence shown here is derived from an EMBL/GenBank/DDBJ whole genome shotgun (WGS) entry which is preliminary data.</text>
</comment>
<name>A0ABS5PCA0_9FLAO</name>